<feature type="domain" description="PKD/Chitinase" evidence="1">
    <location>
        <begin position="693"/>
        <end position="782"/>
    </location>
</feature>
<dbReference type="Pfam" id="PF17957">
    <property type="entry name" value="Big_7"/>
    <property type="match status" value="4"/>
</dbReference>
<evidence type="ECO:0000313" key="2">
    <source>
        <dbReference type="EMBL" id="EHQ02607.1"/>
    </source>
</evidence>
<feature type="domain" description="PKD/Chitinase" evidence="1">
    <location>
        <begin position="957"/>
        <end position="1044"/>
    </location>
</feature>
<proteinExistence type="predicted"/>
<evidence type="ECO:0000313" key="3">
    <source>
        <dbReference type="Proteomes" id="UP000003844"/>
    </source>
</evidence>
<dbReference type="SMART" id="SM00089">
    <property type="entry name" value="PKD"/>
    <property type="match status" value="3"/>
</dbReference>
<accession>H2BT49</accession>
<protein>
    <submittedName>
        <fullName evidence="2">PKD domain containing protein</fullName>
    </submittedName>
</protein>
<dbReference type="Proteomes" id="UP000003844">
    <property type="component" value="Unassembled WGS sequence"/>
</dbReference>
<sequence>MSTYLAMKNFYSTLVSKSQFILQFLAYLICFFSYANVSLDPDTPKEVSEILGGHSDYINCLTFNANGDSLEVKQDNQKNTFDTTTSFSGYLEKGLERSDPKLQTVLNSVLATSYGPGGPILIIKSSSRPFSSYAAEILLAEGLNEFATSDISVISPELLSTYDVIIIGEIPLTEEQVTMLSNWAGAGGTLIAFRPDVKLAPLMGLTVAGGTLNDKYILINTSSGPGKGLVSQTIQYHSAADLYNLNGATSLATLYSGVNTATTNPAVSINNVGVNGGKAVAFTYDLARSIVYTRQGNPEWAGQERDGQPGPIRSNDIFFPDWVDLNKVAIPQADEQQRLLANIIVQNSRKPMPRFWYLPRGLKAAVVMTGDDHANNGTTARFNQYLQLSEDNSAAAVADWRAIRGTSYIFLNTPITNAEAKSFEDQGFEIALHLDTGCSSFTPSSFDNDLTNQLAEFKFRFPSITAPTTNRTHCIAYSDWATSPKLGSGKGIRLDANYYYWPESWVQNRPGMFTGSAMPMRFADLDGTIIDSYQLVTQMTDESGQNFPFTIDQLLDKALGPEGYYGMFCANMHTDADFSDGSDKIIASAKARNIPVISAKQVLTWLDGRNGSSFGSIGWNENKLNFSISVASGAHKLEGMVPAILGSIRIVGLTVNGEPATYRIETIKGIEYAFFSAINGEFVATYDVNTPPAVSITAPANNATFTAPATIVINATASDTDGTIAKVEFFQGTTKLGEDLSSPYSFSWSNAPAGTYSLTARASDDKTATTNSAAVNVTVNPDPGGFGCPCTVFEPTTGPTNQLYTDGQAVQLGMKFRSSENGFVSGVRFFKQAGNTGTHIGQLYSRTGSLLAQATFTNETASGWQEVAFSSPVAVTANTTYVISYHSGSGFYSASNPFFNSATVKTPLTGLQSGTDGPNGVYRYSGTPAFPNQNYQSSNYWVDVVFNTSSATNTPPAVAITAPANNATFIAPATIVINATASDTDGTIAKVEFFQGTTKLGEDLSSPYSFSWNNAAAGTYSLTARATDDKAAVTTSAAVNVTVSDSTNTPPTVAITAPANNATFIAPATIVVEATASDTDGTISKVEFFQGTTKLGEDLSSPYSFSWNNAAAGTYSLTARATDDKAAVTTSAAVNVTVSDPTNTPPTVAITAPGNNATFTAPASIVINATASDTDGTITKV</sequence>
<gene>
    <name evidence="2" type="ORF">Gilli_1969</name>
</gene>
<dbReference type="Pfam" id="PF13313">
    <property type="entry name" value="DUF4082"/>
    <property type="match status" value="1"/>
</dbReference>
<keyword evidence="3" id="KW-1185">Reference proteome</keyword>
<dbReference type="eggNOG" id="COG5295">
    <property type="taxonomic scope" value="Bacteria"/>
</dbReference>
<dbReference type="InterPro" id="IPR022409">
    <property type="entry name" value="PKD/Chitinase_dom"/>
</dbReference>
<dbReference type="InterPro" id="IPR029062">
    <property type="entry name" value="Class_I_gatase-like"/>
</dbReference>
<feature type="domain" description="PKD/Chitinase" evidence="1">
    <location>
        <begin position="1052"/>
        <end position="1139"/>
    </location>
</feature>
<evidence type="ECO:0000259" key="1">
    <source>
        <dbReference type="SMART" id="SM00089"/>
    </source>
</evidence>
<reference evidence="3" key="1">
    <citation type="journal article" date="2012" name="Stand. Genomic Sci.">
        <title>Genome sequence of the Antarctic rhodopsins-containing flavobacterium Gillisia limnaea type strain (R-8282(T)).</title>
        <authorList>
            <person name="Riedel T."/>
            <person name="Held B."/>
            <person name="Nolan M."/>
            <person name="Lucas S."/>
            <person name="Lapidus A."/>
            <person name="Tice H."/>
            <person name="Del Rio T.G."/>
            <person name="Cheng J.F."/>
            <person name="Han C."/>
            <person name="Tapia R."/>
            <person name="Goodwin L.A."/>
            <person name="Pitluck S."/>
            <person name="Liolios K."/>
            <person name="Mavromatis K."/>
            <person name="Pagani I."/>
            <person name="Ivanova N."/>
            <person name="Mikhailova N."/>
            <person name="Pati A."/>
            <person name="Chen A."/>
            <person name="Palaniappan K."/>
            <person name="Land M."/>
            <person name="Rohde M."/>
            <person name="Tindall B.J."/>
            <person name="Detter J.C."/>
            <person name="Goker M."/>
            <person name="Bristow J."/>
            <person name="Eisen J.A."/>
            <person name="Markowitz V."/>
            <person name="Hugenholtz P."/>
            <person name="Kyrpides N.C."/>
            <person name="Klenk H.P."/>
            <person name="Woyke T."/>
        </authorList>
    </citation>
    <scope>NUCLEOTIDE SEQUENCE [LARGE SCALE GENOMIC DNA]</scope>
    <source>
        <strain evidence="3">DSM 15749 / LMG 21470 / R-8282</strain>
    </source>
</reference>
<dbReference type="SUPFAM" id="SSF52317">
    <property type="entry name" value="Class I glutamine amidotransferase-like"/>
    <property type="match status" value="1"/>
</dbReference>
<dbReference type="Gene3D" id="2.60.40.10">
    <property type="entry name" value="Immunoglobulins"/>
    <property type="match status" value="4"/>
</dbReference>
<dbReference type="InterPro" id="IPR025141">
    <property type="entry name" value="DUF4082"/>
</dbReference>
<feature type="non-terminal residue" evidence="2">
    <location>
        <position position="1181"/>
    </location>
</feature>
<dbReference type="HOGENOM" id="CLU_273068_0_0_10"/>
<dbReference type="EMBL" id="JH594606">
    <property type="protein sequence ID" value="EHQ02607.1"/>
    <property type="molecule type" value="Genomic_DNA"/>
</dbReference>
<dbReference type="STRING" id="865937.Gilli_1969"/>
<dbReference type="AlphaFoldDB" id="H2BT49"/>
<name>H2BT49_GILLR</name>
<dbReference type="InterPro" id="IPR013783">
    <property type="entry name" value="Ig-like_fold"/>
</dbReference>
<organism evidence="2 3">
    <name type="scientific">Gillisia limnaea (strain DSM 15749 / LMG 21470 / R-8282)</name>
    <dbReference type="NCBI Taxonomy" id="865937"/>
    <lineage>
        <taxon>Bacteria</taxon>
        <taxon>Pseudomonadati</taxon>
        <taxon>Bacteroidota</taxon>
        <taxon>Flavobacteriia</taxon>
        <taxon>Flavobacteriales</taxon>
        <taxon>Flavobacteriaceae</taxon>
        <taxon>Gillisia</taxon>
    </lineage>
</organism>